<dbReference type="HOGENOM" id="CLU_029389_3_0_1"/>
<dbReference type="PANTHER" id="PTHR48104">
    <property type="entry name" value="METACASPASE-4"/>
    <property type="match status" value="1"/>
</dbReference>
<dbReference type="InterPro" id="IPR011600">
    <property type="entry name" value="Pept_C14_caspase"/>
</dbReference>
<keyword evidence="3" id="KW-0378">Hydrolase</keyword>
<dbReference type="PANTHER" id="PTHR48104:SF30">
    <property type="entry name" value="METACASPASE-1"/>
    <property type="match status" value="1"/>
</dbReference>
<dbReference type="GO" id="GO:0004197">
    <property type="term" value="F:cysteine-type endopeptidase activity"/>
    <property type="evidence" value="ECO:0007669"/>
    <property type="project" value="InterPro"/>
</dbReference>
<accession>A0A0D2A8G0</accession>
<keyword evidence="3" id="KW-0645">Protease</keyword>
<name>A0A0D2A8G0_9PEZI</name>
<dbReference type="GO" id="GO:0006508">
    <property type="term" value="P:proteolysis"/>
    <property type="evidence" value="ECO:0007669"/>
    <property type="project" value="InterPro"/>
</dbReference>
<keyword evidence="2" id="KW-0053">Apoptosis</keyword>
<dbReference type="Proteomes" id="UP000053259">
    <property type="component" value="Unassembled WGS sequence"/>
</dbReference>
<evidence type="ECO:0000256" key="2">
    <source>
        <dbReference type="ARBA" id="ARBA00022703"/>
    </source>
</evidence>
<evidence type="ECO:0000256" key="4">
    <source>
        <dbReference type="ARBA" id="ARBA00023145"/>
    </source>
</evidence>
<evidence type="ECO:0000256" key="1">
    <source>
        <dbReference type="ARBA" id="ARBA00009005"/>
    </source>
</evidence>
<dbReference type="GeneID" id="27313644"/>
<organism evidence="6 7">
    <name type="scientific">Verruconis gallopava</name>
    <dbReference type="NCBI Taxonomy" id="253628"/>
    <lineage>
        <taxon>Eukaryota</taxon>
        <taxon>Fungi</taxon>
        <taxon>Dikarya</taxon>
        <taxon>Ascomycota</taxon>
        <taxon>Pezizomycotina</taxon>
        <taxon>Dothideomycetes</taxon>
        <taxon>Pleosporomycetidae</taxon>
        <taxon>Venturiales</taxon>
        <taxon>Sympoventuriaceae</taxon>
        <taxon>Verruconis</taxon>
    </lineage>
</organism>
<evidence type="ECO:0000259" key="5">
    <source>
        <dbReference type="Pfam" id="PF00656"/>
    </source>
</evidence>
<dbReference type="Pfam" id="PF00656">
    <property type="entry name" value="Peptidase_C14"/>
    <property type="match status" value="1"/>
</dbReference>
<sequence length="324" mass="36113">MHRSSLAMNVPAVNPRRKALLIGINYTGSRHELHGCQQDVRNMIPFLQARGFPAHEPYMVVLADDRGGNYYPTAHNILAAMDWLVSEPGYSCFLHYSGHGGQVVDPYGDRPTGFNDTIVPVDFERAGQIDSGTLHRHLVSQLAPGCQLHIVFDCCHSGSAVELPYVYRSDGDGRVSLIDNFRQGVRLMEAGSHLIRGGFNFSKIGEAAELYAGAQSFFNGLKYMNTDEDGLGEEHFHNDWKAENKRVIMFSGCRDEQTSADATIGGSHVGAMSWAFLESMRRFGNQSYLQILQSTRQLLKASRYSQIPQMSVGQMMDLDQPLYL</sequence>
<dbReference type="InterPro" id="IPR050452">
    <property type="entry name" value="Metacaspase"/>
</dbReference>
<dbReference type="AlphaFoldDB" id="A0A0D2A8G0"/>
<evidence type="ECO:0000313" key="7">
    <source>
        <dbReference type="Proteomes" id="UP000053259"/>
    </source>
</evidence>
<dbReference type="Gene3D" id="3.40.50.12660">
    <property type="match status" value="2"/>
</dbReference>
<dbReference type="VEuPathDB" id="FungiDB:PV09_05671"/>
<proteinExistence type="inferred from homology"/>
<reference evidence="6 7" key="1">
    <citation type="submission" date="2015-01" db="EMBL/GenBank/DDBJ databases">
        <title>The Genome Sequence of Ochroconis gallopava CBS43764.</title>
        <authorList>
            <consortium name="The Broad Institute Genomics Platform"/>
            <person name="Cuomo C."/>
            <person name="de Hoog S."/>
            <person name="Gorbushina A."/>
            <person name="Stielow B."/>
            <person name="Teixiera M."/>
            <person name="Abouelleil A."/>
            <person name="Chapman S.B."/>
            <person name="Priest M."/>
            <person name="Young S.K."/>
            <person name="Wortman J."/>
            <person name="Nusbaum C."/>
            <person name="Birren B."/>
        </authorList>
    </citation>
    <scope>NUCLEOTIDE SEQUENCE [LARGE SCALE GENOMIC DNA]</scope>
    <source>
        <strain evidence="6 7">CBS 43764</strain>
    </source>
</reference>
<dbReference type="InterPro" id="IPR029030">
    <property type="entry name" value="Caspase-like_dom_sf"/>
</dbReference>
<comment type="similarity">
    <text evidence="1">Belongs to the peptidase C14B family.</text>
</comment>
<dbReference type="GO" id="GO:0005737">
    <property type="term" value="C:cytoplasm"/>
    <property type="evidence" value="ECO:0007669"/>
    <property type="project" value="TreeGrafter"/>
</dbReference>
<protein>
    <recommendedName>
        <fullName evidence="5">Peptidase C14 caspase domain-containing protein</fullName>
    </recommendedName>
</protein>
<feature type="domain" description="Peptidase C14 caspase" evidence="5">
    <location>
        <begin position="16"/>
        <end position="312"/>
    </location>
</feature>
<evidence type="ECO:0000256" key="3">
    <source>
        <dbReference type="ARBA" id="ARBA00022807"/>
    </source>
</evidence>
<dbReference type="InParanoid" id="A0A0D2A8G0"/>
<dbReference type="RefSeq" id="XP_016212882.1">
    <property type="nucleotide sequence ID" value="XM_016359203.1"/>
</dbReference>
<keyword evidence="7" id="KW-1185">Reference proteome</keyword>
<dbReference type="EMBL" id="KN847546">
    <property type="protein sequence ID" value="KIW03013.1"/>
    <property type="molecule type" value="Genomic_DNA"/>
</dbReference>
<evidence type="ECO:0000313" key="6">
    <source>
        <dbReference type="EMBL" id="KIW03013.1"/>
    </source>
</evidence>
<keyword evidence="4" id="KW-0865">Zymogen</keyword>
<dbReference type="OrthoDB" id="3223806at2759"/>
<dbReference type="SUPFAM" id="SSF52129">
    <property type="entry name" value="Caspase-like"/>
    <property type="match status" value="1"/>
</dbReference>
<dbReference type="GO" id="GO:0006915">
    <property type="term" value="P:apoptotic process"/>
    <property type="evidence" value="ECO:0007669"/>
    <property type="project" value="UniProtKB-KW"/>
</dbReference>
<keyword evidence="3" id="KW-0788">Thiol protease</keyword>
<gene>
    <name evidence="6" type="ORF">PV09_05671</name>
</gene>